<gene>
    <name evidence="1" type="ORF">BDN72DRAFT_901490</name>
</gene>
<organism evidence="1 2">
    <name type="scientific">Pluteus cervinus</name>
    <dbReference type="NCBI Taxonomy" id="181527"/>
    <lineage>
        <taxon>Eukaryota</taxon>
        <taxon>Fungi</taxon>
        <taxon>Dikarya</taxon>
        <taxon>Basidiomycota</taxon>
        <taxon>Agaricomycotina</taxon>
        <taxon>Agaricomycetes</taxon>
        <taxon>Agaricomycetidae</taxon>
        <taxon>Agaricales</taxon>
        <taxon>Pluteineae</taxon>
        <taxon>Pluteaceae</taxon>
        <taxon>Pluteus</taxon>
    </lineage>
</organism>
<proteinExistence type="predicted"/>
<accession>A0ACD3AG72</accession>
<evidence type="ECO:0000313" key="1">
    <source>
        <dbReference type="EMBL" id="TFK64531.1"/>
    </source>
</evidence>
<reference evidence="1 2" key="1">
    <citation type="journal article" date="2019" name="Nat. Ecol. Evol.">
        <title>Megaphylogeny resolves global patterns of mushroom evolution.</title>
        <authorList>
            <person name="Varga T."/>
            <person name="Krizsan K."/>
            <person name="Foldi C."/>
            <person name="Dima B."/>
            <person name="Sanchez-Garcia M."/>
            <person name="Sanchez-Ramirez S."/>
            <person name="Szollosi G.J."/>
            <person name="Szarkandi J.G."/>
            <person name="Papp V."/>
            <person name="Albert L."/>
            <person name="Andreopoulos W."/>
            <person name="Angelini C."/>
            <person name="Antonin V."/>
            <person name="Barry K.W."/>
            <person name="Bougher N.L."/>
            <person name="Buchanan P."/>
            <person name="Buyck B."/>
            <person name="Bense V."/>
            <person name="Catcheside P."/>
            <person name="Chovatia M."/>
            <person name="Cooper J."/>
            <person name="Damon W."/>
            <person name="Desjardin D."/>
            <person name="Finy P."/>
            <person name="Geml J."/>
            <person name="Haridas S."/>
            <person name="Hughes K."/>
            <person name="Justo A."/>
            <person name="Karasinski D."/>
            <person name="Kautmanova I."/>
            <person name="Kiss B."/>
            <person name="Kocsube S."/>
            <person name="Kotiranta H."/>
            <person name="LaButti K.M."/>
            <person name="Lechner B.E."/>
            <person name="Liimatainen K."/>
            <person name="Lipzen A."/>
            <person name="Lukacs Z."/>
            <person name="Mihaltcheva S."/>
            <person name="Morgado L.N."/>
            <person name="Niskanen T."/>
            <person name="Noordeloos M.E."/>
            <person name="Ohm R.A."/>
            <person name="Ortiz-Santana B."/>
            <person name="Ovrebo C."/>
            <person name="Racz N."/>
            <person name="Riley R."/>
            <person name="Savchenko A."/>
            <person name="Shiryaev A."/>
            <person name="Soop K."/>
            <person name="Spirin V."/>
            <person name="Szebenyi C."/>
            <person name="Tomsovsky M."/>
            <person name="Tulloss R.E."/>
            <person name="Uehling J."/>
            <person name="Grigoriev I.V."/>
            <person name="Vagvolgyi C."/>
            <person name="Papp T."/>
            <person name="Martin F.M."/>
            <person name="Miettinen O."/>
            <person name="Hibbett D.S."/>
            <person name="Nagy L.G."/>
        </authorList>
    </citation>
    <scope>NUCLEOTIDE SEQUENCE [LARGE SCALE GENOMIC DNA]</scope>
    <source>
        <strain evidence="1 2">NL-1719</strain>
    </source>
</reference>
<name>A0ACD3AG72_9AGAR</name>
<dbReference type="Proteomes" id="UP000308600">
    <property type="component" value="Unassembled WGS sequence"/>
</dbReference>
<keyword evidence="2" id="KW-1185">Reference proteome</keyword>
<dbReference type="EMBL" id="ML208471">
    <property type="protein sequence ID" value="TFK64531.1"/>
    <property type="molecule type" value="Genomic_DNA"/>
</dbReference>
<protein>
    <submittedName>
        <fullName evidence="1">Uncharacterized protein</fullName>
    </submittedName>
</protein>
<sequence>MILELSNTQDHLQCEYGTGYPLPLYYTETTQDTTTLKKLKPDYTGSESTTPFSQDSYEVIGRVKLPFFGPDLIEYGTKLYKASELLKKEARLPKTLKRSRIFEGPDGVKYKWILGPTESELVVDQGAADTLGRIPRIPVATFFPYEFNSASLEIKPEGILFTDLILLTFLYVEHKWKCARQTYVNNGAGNRRGRNKGSASSGGAYMAGYLAMDSGGYSGGGGDGGGYASGGGGCDGGGYGGGGCDGGGYGGGDGGGGGGGGGWC</sequence>
<evidence type="ECO:0000313" key="2">
    <source>
        <dbReference type="Proteomes" id="UP000308600"/>
    </source>
</evidence>